<gene>
    <name evidence="1" type="ORF">EJF14_20082</name>
</gene>
<organism evidence="1 2">
    <name type="scientific">Clavispora lusitaniae</name>
    <name type="common">Candida lusitaniae</name>
    <dbReference type="NCBI Taxonomy" id="36911"/>
    <lineage>
        <taxon>Eukaryota</taxon>
        <taxon>Fungi</taxon>
        <taxon>Dikarya</taxon>
        <taxon>Ascomycota</taxon>
        <taxon>Saccharomycotina</taxon>
        <taxon>Pichiomycetes</taxon>
        <taxon>Metschnikowiaceae</taxon>
        <taxon>Clavispora</taxon>
    </lineage>
</organism>
<accession>A0ACD0WFM8</accession>
<evidence type="ECO:0000313" key="2">
    <source>
        <dbReference type="Proteomes" id="UP000326582"/>
    </source>
</evidence>
<evidence type="ECO:0000313" key="1">
    <source>
        <dbReference type="EMBL" id="QFZ26186.1"/>
    </source>
</evidence>
<sequence length="57" mass="6704">MPKAKQNRIHENHQSCRCWLCHDGCRWIRCQVGAHSTQIFDRLSCLMCRSYLIGPNT</sequence>
<protein>
    <submittedName>
        <fullName evidence="1">Uncharacterized protein</fullName>
    </submittedName>
</protein>
<reference evidence="2" key="1">
    <citation type="journal article" date="2019" name="MBio">
        <title>Comparative genomics for the elucidation of multidrug resistance (MDR) in Candida lusitaniae.</title>
        <authorList>
            <person name="Kannan A."/>
            <person name="Asner S.A."/>
            <person name="Trachsel E."/>
            <person name="Kelly S."/>
            <person name="Parker J."/>
            <person name="Sanglard D."/>
        </authorList>
    </citation>
    <scope>NUCLEOTIDE SEQUENCE [LARGE SCALE GENOMIC DNA]</scope>
    <source>
        <strain evidence="2">P1</strain>
    </source>
</reference>
<proteinExistence type="predicted"/>
<keyword evidence="2" id="KW-1185">Reference proteome</keyword>
<dbReference type="EMBL" id="CP038485">
    <property type="protein sequence ID" value="QFZ26186.1"/>
    <property type="molecule type" value="Genomic_DNA"/>
</dbReference>
<name>A0ACD0WFM8_CLALS</name>
<dbReference type="Proteomes" id="UP000326582">
    <property type="component" value="Chromosome 2"/>
</dbReference>